<feature type="compositionally biased region" description="Polar residues" evidence="1">
    <location>
        <begin position="22"/>
        <end position="31"/>
    </location>
</feature>
<dbReference type="GO" id="GO:0004521">
    <property type="term" value="F:RNA endonuclease activity"/>
    <property type="evidence" value="ECO:0007669"/>
    <property type="project" value="TreeGrafter"/>
</dbReference>
<dbReference type="GO" id="GO:0036464">
    <property type="term" value="C:cytoplasmic ribonucleoprotein granule"/>
    <property type="evidence" value="ECO:0007669"/>
    <property type="project" value="TreeGrafter"/>
</dbReference>
<feature type="compositionally biased region" description="Low complexity" evidence="1">
    <location>
        <begin position="224"/>
        <end position="252"/>
    </location>
</feature>
<dbReference type="GO" id="GO:0003729">
    <property type="term" value="F:mRNA binding"/>
    <property type="evidence" value="ECO:0007669"/>
    <property type="project" value="TreeGrafter"/>
</dbReference>
<dbReference type="Pfam" id="PF11977">
    <property type="entry name" value="RNase_Zc3h12a"/>
    <property type="match status" value="1"/>
</dbReference>
<evidence type="ECO:0000313" key="3">
    <source>
        <dbReference type="EMBL" id="CAD7392025.1"/>
    </source>
</evidence>
<feature type="region of interest" description="Disordered" evidence="1">
    <location>
        <begin position="1"/>
        <end position="111"/>
    </location>
</feature>
<protein>
    <recommendedName>
        <fullName evidence="2">RNase NYN domain-containing protein</fullName>
    </recommendedName>
</protein>
<dbReference type="InterPro" id="IPR021869">
    <property type="entry name" value="RNase_Zc3h12_NYN"/>
</dbReference>
<sequence>MKLRSGSVLSPENVTHKARIPTNLQKPSTNSKDYRIKKKKLFASSISGSSSSSSSDSSSGSEVSEQPSTSNKPSSNVVSRKENIKSLRGSSSCKNVKPSESLKTKLSKPRKVLCAKTVSKHTSVGLNQNKPKSAGVSRLLDKSVGSLSDSFDNLDISGPRRLCRTTKVHSKNYKNSRAEAVKPTISSPLHRLSYSSDSDDTDVDRTKSQKNTLAKTSKIHKSSQKSTTKSSFKSSQLSDNKSNKSKNSSRSLASGYDSIDVEMVKCSTTVKNLVTKTNSGGLVKTIPVVYIDSSSSSDNLEELISHKQIQTQNKTLSNKDSNQIKYNKKLTNSNTLDKLPVSNCNSEVSNQIIPIICLDNSLETSKSLVINKQSKEFDADSTTFSNAPSSVVFKSQPAEPLLGENLVDKIKNSSSRWESITACKDTNVNNKDTFETECTRNKSTASESKGNKSDTLHKNTPTVDDSIIKPANTIQAGHTSAVSKSKSNNILPMIPPDFKFKPYKPTETSTDKQPVSNTTNSNPRWNTLSHCKGKSSNTAFNEKRKFNRWDSPCKDKSWRSPASKKIKCPSNPYNNAQFANQSSTKQPGYQYSKNGNTAWQNNNYNVNTYHSPWWVQKYSTSSGYVNTNTNPNNGAQYKTFPSNNSGQYGYVWQNNNQLLDNSQKLGEHVRQLNNQLTSSYNQISKKLNANVVNNTTYSGSIAHLFPSSSYMGSSSNGNTSHKAPAIPCAKFNDDNSGTDTIPARSSSPVNMFGGNIYLPSSQGVKKCGLRPIVIDGSNVAMGHGNGSDFSYRGLQICISYFVKRGHKVMAFLPQHRKCGLSTKNKQILTQMEKEGHLIFTPSRRVDQRLVVPYDDWFIVQCAAVLEGVIVSNDNYRDLLTSNSALSKAIKERLLMYTWVGNLLMFPNDPMGRYGPTLDKFLRFP</sequence>
<dbReference type="EMBL" id="OC316487">
    <property type="protein sequence ID" value="CAD7392025.1"/>
    <property type="molecule type" value="Genomic_DNA"/>
</dbReference>
<feature type="region of interest" description="Disordered" evidence="1">
    <location>
        <begin position="552"/>
        <end position="573"/>
    </location>
</feature>
<dbReference type="GO" id="GO:0005634">
    <property type="term" value="C:nucleus"/>
    <property type="evidence" value="ECO:0007669"/>
    <property type="project" value="TreeGrafter"/>
</dbReference>
<dbReference type="Gene3D" id="3.40.50.11980">
    <property type="match status" value="1"/>
</dbReference>
<organism evidence="3">
    <name type="scientific">Timema cristinae</name>
    <name type="common">Walking stick</name>
    <dbReference type="NCBI Taxonomy" id="61476"/>
    <lineage>
        <taxon>Eukaryota</taxon>
        <taxon>Metazoa</taxon>
        <taxon>Ecdysozoa</taxon>
        <taxon>Arthropoda</taxon>
        <taxon>Hexapoda</taxon>
        <taxon>Insecta</taxon>
        <taxon>Pterygota</taxon>
        <taxon>Neoptera</taxon>
        <taxon>Polyneoptera</taxon>
        <taxon>Phasmatodea</taxon>
        <taxon>Timematodea</taxon>
        <taxon>Timematoidea</taxon>
        <taxon>Timematidae</taxon>
        <taxon>Timema</taxon>
    </lineage>
</organism>
<dbReference type="CDD" id="cd18719">
    <property type="entry name" value="PIN_Zc3h12a-N4BP1-like"/>
    <property type="match status" value="1"/>
</dbReference>
<feature type="region of interest" description="Disordered" evidence="1">
    <location>
        <begin position="436"/>
        <end position="463"/>
    </location>
</feature>
<feature type="region of interest" description="Disordered" evidence="1">
    <location>
        <begin position="504"/>
        <end position="536"/>
    </location>
</feature>
<dbReference type="AlphaFoldDB" id="A0A7R9C8P6"/>
<dbReference type="InterPro" id="IPR051101">
    <property type="entry name" value="ZC3H12/N4BP1_RNase_Reg"/>
</dbReference>
<feature type="compositionally biased region" description="Polar residues" evidence="1">
    <location>
        <begin position="506"/>
        <end position="536"/>
    </location>
</feature>
<accession>A0A7R9C8P6</accession>
<dbReference type="FunFam" id="3.40.50.11980:FF:000001">
    <property type="entry name" value="ZC3H12A isoform 1"/>
    <property type="match status" value="1"/>
</dbReference>
<name>A0A7R9C8P6_TIMCR</name>
<evidence type="ECO:0000259" key="2">
    <source>
        <dbReference type="Pfam" id="PF11977"/>
    </source>
</evidence>
<gene>
    <name evidence="3" type="ORF">TCEB3V08_LOCUS64</name>
</gene>
<dbReference type="PANTHER" id="PTHR12876">
    <property type="entry name" value="N4BP1-RELATED"/>
    <property type="match status" value="1"/>
</dbReference>
<proteinExistence type="predicted"/>
<feature type="region of interest" description="Disordered" evidence="1">
    <location>
        <begin position="167"/>
        <end position="252"/>
    </location>
</feature>
<reference evidence="3" key="1">
    <citation type="submission" date="2020-11" db="EMBL/GenBank/DDBJ databases">
        <authorList>
            <person name="Tran Van P."/>
        </authorList>
    </citation>
    <scope>NUCLEOTIDE SEQUENCE</scope>
</reference>
<dbReference type="PANTHER" id="PTHR12876:SF35">
    <property type="entry name" value="LD08718P-RELATED"/>
    <property type="match status" value="1"/>
</dbReference>
<evidence type="ECO:0000256" key="1">
    <source>
        <dbReference type="SAM" id="MobiDB-lite"/>
    </source>
</evidence>
<feature type="domain" description="RNase NYN" evidence="2">
    <location>
        <begin position="769"/>
        <end position="919"/>
    </location>
</feature>
<feature type="compositionally biased region" description="Low complexity" evidence="1">
    <location>
        <begin position="44"/>
        <end position="70"/>
    </location>
</feature>